<dbReference type="Pfam" id="PF10282">
    <property type="entry name" value="Lactonase"/>
    <property type="match status" value="1"/>
</dbReference>
<dbReference type="GO" id="GO:0017057">
    <property type="term" value="F:6-phosphogluconolactonase activity"/>
    <property type="evidence" value="ECO:0007669"/>
    <property type="project" value="TreeGrafter"/>
</dbReference>
<gene>
    <name evidence="3" type="ORF">GCM10010358_34770</name>
</gene>
<evidence type="ECO:0008006" key="5">
    <source>
        <dbReference type="Google" id="ProtNLM"/>
    </source>
</evidence>
<accession>A0A918KWP4</accession>
<dbReference type="SUPFAM" id="SSF51004">
    <property type="entry name" value="C-terminal (heme d1) domain of cytochrome cd1-nitrite reductase"/>
    <property type="match status" value="1"/>
</dbReference>
<reference evidence="3" key="2">
    <citation type="submission" date="2020-09" db="EMBL/GenBank/DDBJ databases">
        <authorList>
            <person name="Sun Q."/>
            <person name="Ohkuma M."/>
        </authorList>
    </citation>
    <scope>NUCLEOTIDE SEQUENCE</scope>
    <source>
        <strain evidence="3">JCM 4790</strain>
    </source>
</reference>
<evidence type="ECO:0000313" key="3">
    <source>
        <dbReference type="EMBL" id="GGX77470.1"/>
    </source>
</evidence>
<proteinExistence type="inferred from homology"/>
<evidence type="ECO:0000256" key="1">
    <source>
        <dbReference type="ARBA" id="ARBA00005564"/>
    </source>
</evidence>
<comment type="similarity">
    <text evidence="1">Belongs to the cycloisomerase 2 family.</text>
</comment>
<dbReference type="AlphaFoldDB" id="A0A918KWP4"/>
<protein>
    <recommendedName>
        <fullName evidence="5">Secreted protein</fullName>
    </recommendedName>
</protein>
<feature type="region of interest" description="Disordered" evidence="2">
    <location>
        <begin position="127"/>
        <end position="157"/>
    </location>
</feature>
<dbReference type="GO" id="GO:0005829">
    <property type="term" value="C:cytosol"/>
    <property type="evidence" value="ECO:0007669"/>
    <property type="project" value="TreeGrafter"/>
</dbReference>
<organism evidence="3 4">
    <name type="scientific">Streptomyces minutiscleroticus</name>
    <dbReference type="NCBI Taxonomy" id="68238"/>
    <lineage>
        <taxon>Bacteria</taxon>
        <taxon>Bacillati</taxon>
        <taxon>Actinomycetota</taxon>
        <taxon>Actinomycetes</taxon>
        <taxon>Kitasatosporales</taxon>
        <taxon>Streptomycetaceae</taxon>
        <taxon>Streptomyces</taxon>
    </lineage>
</organism>
<keyword evidence="4" id="KW-1185">Reference proteome</keyword>
<dbReference type="InterPro" id="IPR015943">
    <property type="entry name" value="WD40/YVTN_repeat-like_dom_sf"/>
</dbReference>
<dbReference type="PANTHER" id="PTHR30344">
    <property type="entry name" value="6-PHOSPHOGLUCONOLACTONASE-RELATED"/>
    <property type="match status" value="1"/>
</dbReference>
<reference evidence="3" key="1">
    <citation type="journal article" date="2014" name="Int. J. Syst. Evol. Microbiol.">
        <title>Complete genome sequence of Corynebacterium casei LMG S-19264T (=DSM 44701T), isolated from a smear-ripened cheese.</title>
        <authorList>
            <consortium name="US DOE Joint Genome Institute (JGI-PGF)"/>
            <person name="Walter F."/>
            <person name="Albersmeier A."/>
            <person name="Kalinowski J."/>
            <person name="Ruckert C."/>
        </authorList>
    </citation>
    <scope>NUCLEOTIDE SEQUENCE</scope>
    <source>
        <strain evidence="3">JCM 4790</strain>
    </source>
</reference>
<sequence>MAEGGGRRKAFIGSFTAAGGEGVLTAAVDEDSGALDVLGAVNGVPDPSYLALSPGGDMLYAVSETEDGAVAAYRLTGDKLVPTGPPVPVGGSGPTHLCLHGGHVLTANYGSGSVSAVSLRDDGSLDGATGVLRHEGAGPHSLRQRGPHAHQVQSDPSGRWAVSVDLGTDSVRVCELRGGRPVVHREVALRPGSGPRHLAFHPDGRYAYVVNELSPTVTTCLWDAAEGTLRPLGETPVLPGPPAGDAYPSGIVVSPDGRFVWTATRGEDVLSVLVPDPEGEGLRLVVTVPCGGVWPRDLALDPAGRFLYVANERSGDVTWFAVDPRTGMPRRTGSVAAPAASCVVFGRS</sequence>
<dbReference type="EMBL" id="BMVU01000015">
    <property type="protein sequence ID" value="GGX77470.1"/>
    <property type="molecule type" value="Genomic_DNA"/>
</dbReference>
<dbReference type="RefSeq" id="WP_190191165.1">
    <property type="nucleotide sequence ID" value="NZ_BMVU01000015.1"/>
</dbReference>
<evidence type="ECO:0000256" key="2">
    <source>
        <dbReference type="SAM" id="MobiDB-lite"/>
    </source>
</evidence>
<dbReference type="Gene3D" id="2.130.10.10">
    <property type="entry name" value="YVTN repeat-like/Quinoprotein amine dehydrogenase"/>
    <property type="match status" value="1"/>
</dbReference>
<dbReference type="InterPro" id="IPR019405">
    <property type="entry name" value="Lactonase_7-beta_prop"/>
</dbReference>
<dbReference type="Proteomes" id="UP000619244">
    <property type="component" value="Unassembled WGS sequence"/>
</dbReference>
<dbReference type="PANTHER" id="PTHR30344:SF1">
    <property type="entry name" value="6-PHOSPHOGLUCONOLACTONASE"/>
    <property type="match status" value="1"/>
</dbReference>
<dbReference type="InterPro" id="IPR050282">
    <property type="entry name" value="Cycloisomerase_2"/>
</dbReference>
<evidence type="ECO:0000313" key="4">
    <source>
        <dbReference type="Proteomes" id="UP000619244"/>
    </source>
</evidence>
<name>A0A918KWP4_9ACTN</name>
<comment type="caution">
    <text evidence="3">The sequence shown here is derived from an EMBL/GenBank/DDBJ whole genome shotgun (WGS) entry which is preliminary data.</text>
</comment>
<dbReference type="InterPro" id="IPR011048">
    <property type="entry name" value="Haem_d1_sf"/>
</dbReference>